<feature type="domain" description="Peptidase M28" evidence="2">
    <location>
        <begin position="189"/>
        <end position="391"/>
    </location>
</feature>
<comment type="caution">
    <text evidence="3">The sequence shown here is derived from an EMBL/GenBank/DDBJ whole genome shotgun (WGS) entry which is preliminary data.</text>
</comment>
<gene>
    <name evidence="3" type="ORF">CR103_00345</name>
</gene>
<keyword evidence="1" id="KW-0812">Transmembrane</keyword>
<dbReference type="Proteomes" id="UP000228593">
    <property type="component" value="Unassembled WGS sequence"/>
</dbReference>
<dbReference type="EMBL" id="PDOB01000001">
    <property type="protein sequence ID" value="PIL41546.1"/>
    <property type="molecule type" value="Genomic_DNA"/>
</dbReference>
<protein>
    <submittedName>
        <fullName evidence="3">Peptidase M20</fullName>
    </submittedName>
</protein>
<organism evidence="3 4">
    <name type="scientific">Massilia psychrophila</name>
    <dbReference type="NCBI Taxonomy" id="1603353"/>
    <lineage>
        <taxon>Bacteria</taxon>
        <taxon>Pseudomonadati</taxon>
        <taxon>Pseudomonadota</taxon>
        <taxon>Betaproteobacteria</taxon>
        <taxon>Burkholderiales</taxon>
        <taxon>Oxalobacteraceae</taxon>
        <taxon>Telluria group</taxon>
        <taxon>Massilia</taxon>
    </lineage>
</organism>
<dbReference type="GO" id="GO:0008235">
    <property type="term" value="F:metalloexopeptidase activity"/>
    <property type="evidence" value="ECO:0007669"/>
    <property type="project" value="InterPro"/>
</dbReference>
<evidence type="ECO:0000313" key="4">
    <source>
        <dbReference type="Proteomes" id="UP000228593"/>
    </source>
</evidence>
<dbReference type="InterPro" id="IPR007484">
    <property type="entry name" value="Peptidase_M28"/>
</dbReference>
<dbReference type="InterPro" id="IPR045175">
    <property type="entry name" value="M28_fam"/>
</dbReference>
<dbReference type="SUPFAM" id="SSF53187">
    <property type="entry name" value="Zn-dependent exopeptidases"/>
    <property type="match status" value="1"/>
</dbReference>
<accession>A0A2G8T668</accession>
<keyword evidence="1" id="KW-0472">Membrane</keyword>
<evidence type="ECO:0000313" key="3">
    <source>
        <dbReference type="EMBL" id="PIL41546.1"/>
    </source>
</evidence>
<keyword evidence="4" id="KW-1185">Reference proteome</keyword>
<dbReference type="OrthoDB" id="9762302at2"/>
<reference evidence="3 4" key="1">
    <citation type="submission" date="2017-10" db="EMBL/GenBank/DDBJ databases">
        <title>Massilia psychrophilum sp. nov., a novel purple-pigmented bacterium isolated from Tianshan glacier, Xinjiang Municipality, China.</title>
        <authorList>
            <person name="Wang H."/>
        </authorList>
    </citation>
    <scope>NUCLEOTIDE SEQUENCE [LARGE SCALE GENOMIC DNA]</scope>
    <source>
        <strain evidence="3 4">JCM 30813</strain>
    </source>
</reference>
<evidence type="ECO:0000256" key="1">
    <source>
        <dbReference type="SAM" id="Phobius"/>
    </source>
</evidence>
<sequence length="402" mass="42435">MMRAASSEPSSTRPNSVDGKSLFMICFSIPIMEEYCRTDTLHLLCSGLIVTISGPDMKTSRLLAVAALLAVLLAICGAYFVVASRLELARIAPALPSTAAADALAPKVDSARLLDDVRILASDEFGGRRTGSDGSRKAQAFLQSRFEALGLKPFGAAYAKPFGFTRHSIAALITPGRPYTSAYPSAVNYVGYIPGSAGGTSAERFIVVSAHYDHLGIMEGKLYPGADDNASGVAAMLAIAAWFKDHPPRHSIVFAAFDGEELGLQGARAFLAALPFPKAQLALNLNLDMVSHNDSNQIYVAGTSYTPALTPLVAQAAARSSVAVKLGHDRSPLLAGAVEDWTGSSDHGPFHEAGVPFLYFGVEDHADYHAPSDTFENINQGFFTGVANLLVDVAATLDAGLK</sequence>
<evidence type="ECO:0000259" key="2">
    <source>
        <dbReference type="Pfam" id="PF04389"/>
    </source>
</evidence>
<keyword evidence="1" id="KW-1133">Transmembrane helix</keyword>
<name>A0A2G8T668_9BURK</name>
<dbReference type="Gene3D" id="3.40.630.10">
    <property type="entry name" value="Zn peptidases"/>
    <property type="match status" value="1"/>
</dbReference>
<feature type="transmembrane region" description="Helical" evidence="1">
    <location>
        <begin position="62"/>
        <end position="82"/>
    </location>
</feature>
<dbReference type="PANTHER" id="PTHR12147">
    <property type="entry name" value="METALLOPEPTIDASE M28 FAMILY MEMBER"/>
    <property type="match status" value="1"/>
</dbReference>
<dbReference type="GO" id="GO:0006508">
    <property type="term" value="P:proteolysis"/>
    <property type="evidence" value="ECO:0007669"/>
    <property type="project" value="InterPro"/>
</dbReference>
<proteinExistence type="predicted"/>
<dbReference type="Pfam" id="PF04389">
    <property type="entry name" value="Peptidase_M28"/>
    <property type="match status" value="1"/>
</dbReference>
<dbReference type="AlphaFoldDB" id="A0A2G8T668"/>
<dbReference type="PANTHER" id="PTHR12147:SF26">
    <property type="entry name" value="PEPTIDASE M28 DOMAIN-CONTAINING PROTEIN"/>
    <property type="match status" value="1"/>
</dbReference>